<dbReference type="RefSeq" id="WP_226767481.1">
    <property type="nucleotide sequence ID" value="NZ_BAAAEO010000004.1"/>
</dbReference>
<dbReference type="InterPro" id="IPR016192">
    <property type="entry name" value="APOBEC/CMP_deaminase_Zn-bd"/>
</dbReference>
<keyword evidence="3 8" id="KW-0819">tRNA processing</keyword>
<dbReference type="Proteomes" id="UP001501169">
    <property type="component" value="Unassembled WGS sequence"/>
</dbReference>
<proteinExistence type="inferred from homology"/>
<dbReference type="EC" id="3.5.4.33" evidence="8"/>
<dbReference type="NCBIfam" id="NF008113">
    <property type="entry name" value="PRK10860.1"/>
    <property type="match status" value="1"/>
</dbReference>
<dbReference type="PROSITE" id="PS00903">
    <property type="entry name" value="CYT_DCMP_DEAMINASES_1"/>
    <property type="match status" value="1"/>
</dbReference>
<comment type="subunit">
    <text evidence="2 8">Homodimer.</text>
</comment>
<gene>
    <name evidence="8 10" type="primary">tadA</name>
    <name evidence="10" type="ORF">GCM10009098_28620</name>
</gene>
<evidence type="ECO:0000256" key="3">
    <source>
        <dbReference type="ARBA" id="ARBA00022694"/>
    </source>
</evidence>
<dbReference type="EMBL" id="BAAAEO010000004">
    <property type="protein sequence ID" value="GAA0558912.1"/>
    <property type="molecule type" value="Genomic_DNA"/>
</dbReference>
<dbReference type="InterPro" id="IPR028883">
    <property type="entry name" value="tRNA_aden_deaminase"/>
</dbReference>
<dbReference type="PROSITE" id="PS51747">
    <property type="entry name" value="CYT_DCMP_DEAMINASES_2"/>
    <property type="match status" value="1"/>
</dbReference>
<organism evidence="10 11">
    <name type="scientific">Rheinheimera aquimaris</name>
    <dbReference type="NCBI Taxonomy" id="412437"/>
    <lineage>
        <taxon>Bacteria</taxon>
        <taxon>Pseudomonadati</taxon>
        <taxon>Pseudomonadota</taxon>
        <taxon>Gammaproteobacteria</taxon>
        <taxon>Chromatiales</taxon>
        <taxon>Chromatiaceae</taxon>
        <taxon>Rheinheimera</taxon>
    </lineage>
</organism>
<feature type="domain" description="CMP/dCMP-type deaminase" evidence="9">
    <location>
        <begin position="1"/>
        <end position="113"/>
    </location>
</feature>
<keyword evidence="5 8" id="KW-0378">Hydrolase</keyword>
<evidence type="ECO:0000256" key="8">
    <source>
        <dbReference type="HAMAP-Rule" id="MF_00972"/>
    </source>
</evidence>
<dbReference type="InterPro" id="IPR016193">
    <property type="entry name" value="Cytidine_deaminase-like"/>
</dbReference>
<evidence type="ECO:0000313" key="10">
    <source>
        <dbReference type="EMBL" id="GAA0558912.1"/>
    </source>
</evidence>
<feature type="active site" description="Proton donor" evidence="8">
    <location>
        <position position="54"/>
    </location>
</feature>
<dbReference type="SUPFAM" id="SSF53927">
    <property type="entry name" value="Cytidine deaminase-like"/>
    <property type="match status" value="1"/>
</dbReference>
<evidence type="ECO:0000259" key="9">
    <source>
        <dbReference type="PROSITE" id="PS51747"/>
    </source>
</evidence>
<accession>A0ABN1E4H4</accession>
<keyword evidence="6 8" id="KW-0862">Zinc</keyword>
<evidence type="ECO:0000256" key="4">
    <source>
        <dbReference type="ARBA" id="ARBA00022723"/>
    </source>
</evidence>
<protein>
    <recommendedName>
        <fullName evidence="8">tRNA-specific adenosine deaminase</fullName>
        <ecNumber evidence="8">3.5.4.33</ecNumber>
    </recommendedName>
</protein>
<comment type="cofactor">
    <cofactor evidence="8">
        <name>Zn(2+)</name>
        <dbReference type="ChEBI" id="CHEBI:29105"/>
    </cofactor>
    <text evidence="8">Binds 1 zinc ion per subunit.</text>
</comment>
<dbReference type="PANTHER" id="PTHR11079:SF202">
    <property type="entry name" value="TRNA-SPECIFIC ADENOSINE DEAMINASE"/>
    <property type="match status" value="1"/>
</dbReference>
<dbReference type="Pfam" id="PF00383">
    <property type="entry name" value="dCMP_cyt_deam_1"/>
    <property type="match status" value="1"/>
</dbReference>
<dbReference type="HAMAP" id="MF_00972">
    <property type="entry name" value="tRNA_aden_deaminase"/>
    <property type="match status" value="1"/>
</dbReference>
<feature type="binding site" evidence="8">
    <location>
        <position position="85"/>
    </location>
    <ligand>
        <name>Zn(2+)</name>
        <dbReference type="ChEBI" id="CHEBI:29105"/>
        <note>catalytic</note>
    </ligand>
</feature>
<keyword evidence="11" id="KW-1185">Reference proteome</keyword>
<evidence type="ECO:0000256" key="5">
    <source>
        <dbReference type="ARBA" id="ARBA00022801"/>
    </source>
</evidence>
<feature type="binding site" evidence="8">
    <location>
        <position position="82"/>
    </location>
    <ligand>
        <name>Zn(2+)</name>
        <dbReference type="ChEBI" id="CHEBI:29105"/>
        <note>catalytic</note>
    </ligand>
</feature>
<comment type="caution">
    <text evidence="10">The sequence shown here is derived from an EMBL/GenBank/DDBJ whole genome shotgun (WGS) entry which is preliminary data.</text>
</comment>
<comment type="catalytic activity">
    <reaction evidence="7 8">
        <text>adenosine(34) in tRNA + H2O + H(+) = inosine(34) in tRNA + NH4(+)</text>
        <dbReference type="Rhea" id="RHEA:43168"/>
        <dbReference type="Rhea" id="RHEA-COMP:10373"/>
        <dbReference type="Rhea" id="RHEA-COMP:10374"/>
        <dbReference type="ChEBI" id="CHEBI:15377"/>
        <dbReference type="ChEBI" id="CHEBI:15378"/>
        <dbReference type="ChEBI" id="CHEBI:28938"/>
        <dbReference type="ChEBI" id="CHEBI:74411"/>
        <dbReference type="ChEBI" id="CHEBI:82852"/>
        <dbReference type="EC" id="3.5.4.33"/>
    </reaction>
</comment>
<evidence type="ECO:0000313" key="11">
    <source>
        <dbReference type="Proteomes" id="UP001501169"/>
    </source>
</evidence>
<comment type="similarity">
    <text evidence="1">Belongs to the cytidine and deoxycytidylate deaminase family. ADAT2 subfamily.</text>
</comment>
<dbReference type="Gene3D" id="3.40.140.10">
    <property type="entry name" value="Cytidine Deaminase, domain 2"/>
    <property type="match status" value="1"/>
</dbReference>
<evidence type="ECO:0000256" key="6">
    <source>
        <dbReference type="ARBA" id="ARBA00022833"/>
    </source>
</evidence>
<keyword evidence="4 8" id="KW-0479">Metal-binding</keyword>
<comment type="function">
    <text evidence="8">Catalyzes the deamination of adenosine to inosine at the wobble position 34 of tRNA(Arg2).</text>
</comment>
<dbReference type="CDD" id="cd01285">
    <property type="entry name" value="nucleoside_deaminase"/>
    <property type="match status" value="1"/>
</dbReference>
<reference evidence="10 11" key="1">
    <citation type="journal article" date="2019" name="Int. J. Syst. Evol. Microbiol.">
        <title>The Global Catalogue of Microorganisms (GCM) 10K type strain sequencing project: providing services to taxonomists for standard genome sequencing and annotation.</title>
        <authorList>
            <consortium name="The Broad Institute Genomics Platform"/>
            <consortium name="The Broad Institute Genome Sequencing Center for Infectious Disease"/>
            <person name="Wu L."/>
            <person name="Ma J."/>
        </authorList>
    </citation>
    <scope>NUCLEOTIDE SEQUENCE [LARGE SCALE GENOMIC DNA]</scope>
    <source>
        <strain evidence="10 11">JCM 14331</strain>
    </source>
</reference>
<sequence>MTDEYWMQYAIKLAAKAEEQGEVPVGAVLVKDGVMLSEGWNQMISLNDPSAHAEMQAIRAASALVGNYRLPDCTLYVTLEPCSMCAGVMVHSRIKKVVFGASDLKTGAAGSVLNLLQHHCFNHQVEIVPGVLAQQCAAQLSGFFQRRRAEHKALKRTRPQAD</sequence>
<evidence type="ECO:0000256" key="1">
    <source>
        <dbReference type="ARBA" id="ARBA00010669"/>
    </source>
</evidence>
<dbReference type="PANTHER" id="PTHR11079">
    <property type="entry name" value="CYTOSINE DEAMINASE FAMILY MEMBER"/>
    <property type="match status" value="1"/>
</dbReference>
<evidence type="ECO:0000256" key="7">
    <source>
        <dbReference type="ARBA" id="ARBA00048045"/>
    </source>
</evidence>
<feature type="binding site" evidence="8">
    <location>
        <position position="52"/>
    </location>
    <ligand>
        <name>Zn(2+)</name>
        <dbReference type="ChEBI" id="CHEBI:29105"/>
        <note>catalytic</note>
    </ligand>
</feature>
<evidence type="ECO:0000256" key="2">
    <source>
        <dbReference type="ARBA" id="ARBA00011738"/>
    </source>
</evidence>
<dbReference type="InterPro" id="IPR002125">
    <property type="entry name" value="CMP_dCMP_dom"/>
</dbReference>
<name>A0ABN1E4H4_9GAMM</name>